<evidence type="ECO:0000256" key="6">
    <source>
        <dbReference type="ARBA" id="ARBA00023136"/>
    </source>
</evidence>
<evidence type="ECO:0000256" key="3">
    <source>
        <dbReference type="ARBA" id="ARBA00022500"/>
    </source>
</evidence>
<evidence type="ECO:0008006" key="16">
    <source>
        <dbReference type="Google" id="ProtNLM"/>
    </source>
</evidence>
<dbReference type="Gene3D" id="1.10.8.500">
    <property type="entry name" value="HAMP domain in histidine kinase"/>
    <property type="match status" value="1"/>
</dbReference>
<gene>
    <name evidence="14" type="ORF">A6K76_03160</name>
</gene>
<comment type="similarity">
    <text evidence="8">Belongs to the methyl-accepting chemotaxis (MCP) protein family.</text>
</comment>
<dbReference type="PROSITE" id="PS50111">
    <property type="entry name" value="CHEMOTAXIS_TRANSDUC_2"/>
    <property type="match status" value="1"/>
</dbReference>
<dbReference type="Gene3D" id="3.30.450.20">
    <property type="entry name" value="PAS domain"/>
    <property type="match status" value="2"/>
</dbReference>
<keyword evidence="15" id="KW-1185">Reference proteome</keyword>
<dbReference type="OrthoDB" id="9762005at2"/>
<dbReference type="InterPro" id="IPR029151">
    <property type="entry name" value="Sensor-like_sf"/>
</dbReference>
<dbReference type="PANTHER" id="PTHR32089">
    <property type="entry name" value="METHYL-ACCEPTING CHEMOTAXIS PROTEIN MCPB"/>
    <property type="match status" value="1"/>
</dbReference>
<feature type="coiled-coil region" evidence="10">
    <location>
        <begin position="448"/>
        <end position="482"/>
    </location>
</feature>
<dbReference type="InterPro" id="IPR033479">
    <property type="entry name" value="dCache_1"/>
</dbReference>
<dbReference type="RefSeq" id="WP_066466474.1">
    <property type="nucleotide sequence ID" value="NZ_MATO01000078.1"/>
</dbReference>
<comment type="subcellular location">
    <subcellularLocation>
        <location evidence="1">Cell membrane</location>
        <topology evidence="1">Multi-pass membrane protein</topology>
    </subcellularLocation>
</comment>
<dbReference type="InterPro" id="IPR003660">
    <property type="entry name" value="HAMP_dom"/>
</dbReference>
<protein>
    <recommendedName>
        <fullName evidence="16">Chemotaxis protein</fullName>
    </recommendedName>
</protein>
<dbReference type="GO" id="GO:0006935">
    <property type="term" value="P:chemotaxis"/>
    <property type="evidence" value="ECO:0007669"/>
    <property type="project" value="UniProtKB-KW"/>
</dbReference>
<dbReference type="SMART" id="SM00283">
    <property type="entry name" value="MA"/>
    <property type="match status" value="1"/>
</dbReference>
<keyword evidence="4 11" id="KW-0812">Transmembrane</keyword>
<dbReference type="GO" id="GO:0007165">
    <property type="term" value="P:signal transduction"/>
    <property type="evidence" value="ECO:0007669"/>
    <property type="project" value="UniProtKB-KW"/>
</dbReference>
<evidence type="ECO:0000256" key="10">
    <source>
        <dbReference type="SAM" id="Coils"/>
    </source>
</evidence>
<evidence type="ECO:0000256" key="1">
    <source>
        <dbReference type="ARBA" id="ARBA00004651"/>
    </source>
</evidence>
<evidence type="ECO:0000256" key="5">
    <source>
        <dbReference type="ARBA" id="ARBA00022989"/>
    </source>
</evidence>
<evidence type="ECO:0000256" key="7">
    <source>
        <dbReference type="ARBA" id="ARBA00023224"/>
    </source>
</evidence>
<keyword evidence="3" id="KW-0145">Chemotaxis</keyword>
<keyword evidence="2" id="KW-1003">Cell membrane</keyword>
<evidence type="ECO:0000259" key="12">
    <source>
        <dbReference type="PROSITE" id="PS50111"/>
    </source>
</evidence>
<sequence length="673" mass="74325">MFKKLSINKQILIPTIAALICSYAIIIIISINSSNEVRSNTIEQTKATVESTAQSVTNYFANFEKGMQLLANNEHLQEASRASIADGQLRVEQLFQTLMPYNAHYEGVLSTYIGLANGQTVISPNNDVPEGYDPRERDWYKSAVEKKGAAWSAPYVDAFTGELVVTVSIPMYHNDAVMAVVSTDISLTNLISKMNELNPGYGGHIALISEDGQAIVHKTLQNENVFEHEAYAFLQSMNLNDFTVKEQEMGDQLFVYEPLETISWTVGAIYEQQRINEVAKSTLTTIFVTAIIVMIAISVLIACIVRKIMKPVQLLEQTAHQVAAGDLTVTLTKRSDDEVGNLVDAFSNMVSTTDAILRKAQQTAMQLHNESSNLTTYAEKMQLTSGQIVDASNSITSEAVHVSERALEANESTEHVMEKMHRIQENTNVLAQSTEETANVIEQGLTQIEQLNYTSASVQQQMQSLQQTLQTLEQNVQGINGQTELIHAIAEQTNLLALNASIEAARAGEHGKGFAVVAEEVRQLAEESAKANESIQQTVTTILNTTQVAVQEMKQTDTQVHTQSTAVTKTNDMFTKQSMLVQQMEQAIHNIHIELDQTVEETMLLQQKMNSMVTASQQTVAATEEVTASTEEQRYAANIVAESAETLLQTAEELKQTVNQFKLKGELVHIDGK</sequence>
<dbReference type="SUPFAM" id="SSF103190">
    <property type="entry name" value="Sensory domain-like"/>
    <property type="match status" value="1"/>
</dbReference>
<dbReference type="AlphaFoldDB" id="A0A1C0YB71"/>
<evidence type="ECO:0000256" key="2">
    <source>
        <dbReference type="ARBA" id="ARBA00022475"/>
    </source>
</evidence>
<organism evidence="14 15">
    <name type="scientific">Caryophanon latum</name>
    <dbReference type="NCBI Taxonomy" id="33977"/>
    <lineage>
        <taxon>Bacteria</taxon>
        <taxon>Bacillati</taxon>
        <taxon>Bacillota</taxon>
        <taxon>Bacilli</taxon>
        <taxon>Bacillales</taxon>
        <taxon>Caryophanaceae</taxon>
        <taxon>Caryophanon</taxon>
    </lineage>
</organism>
<keyword evidence="7 9" id="KW-0807">Transducer</keyword>
<feature type="domain" description="Methyl-accepting transducer" evidence="12">
    <location>
        <begin position="377"/>
        <end position="634"/>
    </location>
</feature>
<dbReference type="EMBL" id="MATO01000078">
    <property type="protein sequence ID" value="OCS84401.1"/>
    <property type="molecule type" value="Genomic_DNA"/>
</dbReference>
<keyword evidence="5 11" id="KW-1133">Transmembrane helix</keyword>
<dbReference type="Proteomes" id="UP000093482">
    <property type="component" value="Unassembled WGS sequence"/>
</dbReference>
<feature type="transmembrane region" description="Helical" evidence="11">
    <location>
        <begin position="12"/>
        <end position="31"/>
    </location>
</feature>
<evidence type="ECO:0000313" key="14">
    <source>
        <dbReference type="EMBL" id="OCS84401.1"/>
    </source>
</evidence>
<feature type="transmembrane region" description="Helical" evidence="11">
    <location>
        <begin position="283"/>
        <end position="305"/>
    </location>
</feature>
<keyword evidence="6 11" id="KW-0472">Membrane</keyword>
<dbReference type="Gene3D" id="1.10.287.950">
    <property type="entry name" value="Methyl-accepting chemotaxis protein"/>
    <property type="match status" value="1"/>
</dbReference>
<dbReference type="SUPFAM" id="SSF58104">
    <property type="entry name" value="Methyl-accepting chemotaxis protein (MCP) signaling domain"/>
    <property type="match status" value="1"/>
</dbReference>
<proteinExistence type="inferred from homology"/>
<reference evidence="14 15" key="1">
    <citation type="submission" date="2016-07" db="EMBL/GenBank/DDBJ databases">
        <title>Caryophanon latum genome sequencing.</title>
        <authorList>
            <person name="Verma A."/>
            <person name="Pal Y."/>
            <person name="Krishnamurthi S."/>
        </authorList>
    </citation>
    <scope>NUCLEOTIDE SEQUENCE [LARGE SCALE GENOMIC DNA]</scope>
    <source>
        <strain evidence="14 15">DSM 14151</strain>
    </source>
</reference>
<evidence type="ECO:0000313" key="15">
    <source>
        <dbReference type="Proteomes" id="UP000093482"/>
    </source>
</evidence>
<evidence type="ECO:0000256" key="8">
    <source>
        <dbReference type="ARBA" id="ARBA00029447"/>
    </source>
</evidence>
<dbReference type="InterPro" id="IPR004089">
    <property type="entry name" value="MCPsignal_dom"/>
</dbReference>
<dbReference type="Pfam" id="PF00672">
    <property type="entry name" value="HAMP"/>
    <property type="match status" value="1"/>
</dbReference>
<comment type="caution">
    <text evidence="14">The sequence shown here is derived from an EMBL/GenBank/DDBJ whole genome shotgun (WGS) entry which is preliminary data.</text>
</comment>
<dbReference type="PANTHER" id="PTHR32089:SF112">
    <property type="entry name" value="LYSOZYME-LIKE PROTEIN-RELATED"/>
    <property type="match status" value="1"/>
</dbReference>
<evidence type="ECO:0000256" key="11">
    <source>
        <dbReference type="SAM" id="Phobius"/>
    </source>
</evidence>
<evidence type="ECO:0000256" key="9">
    <source>
        <dbReference type="PROSITE-ProRule" id="PRU00284"/>
    </source>
</evidence>
<dbReference type="CDD" id="cd12913">
    <property type="entry name" value="PDC1_MCP_like"/>
    <property type="match status" value="1"/>
</dbReference>
<dbReference type="GO" id="GO:0005886">
    <property type="term" value="C:plasma membrane"/>
    <property type="evidence" value="ECO:0007669"/>
    <property type="project" value="UniProtKB-SubCell"/>
</dbReference>
<dbReference type="CDD" id="cd06225">
    <property type="entry name" value="HAMP"/>
    <property type="match status" value="1"/>
</dbReference>
<dbReference type="Pfam" id="PF02743">
    <property type="entry name" value="dCache_1"/>
    <property type="match status" value="1"/>
</dbReference>
<dbReference type="Pfam" id="PF00015">
    <property type="entry name" value="MCPsignal"/>
    <property type="match status" value="1"/>
</dbReference>
<dbReference type="PROSITE" id="PS50885">
    <property type="entry name" value="HAMP"/>
    <property type="match status" value="1"/>
</dbReference>
<feature type="domain" description="HAMP" evidence="13">
    <location>
        <begin position="306"/>
        <end position="358"/>
    </location>
</feature>
<evidence type="ECO:0000256" key="4">
    <source>
        <dbReference type="ARBA" id="ARBA00022692"/>
    </source>
</evidence>
<keyword evidence="10" id="KW-0175">Coiled coil</keyword>
<evidence type="ECO:0000259" key="13">
    <source>
        <dbReference type="PROSITE" id="PS50885"/>
    </source>
</evidence>
<accession>A0A1C0YB71</accession>
<dbReference type="SMART" id="SM00304">
    <property type="entry name" value="HAMP"/>
    <property type="match status" value="1"/>
</dbReference>
<name>A0A1C0YB71_9BACL</name>